<name>A0A2P0QJX2_AGRTU</name>
<accession>A0A2P0QJX2</accession>
<gene>
    <name evidence="7" type="primary">virB8</name>
    <name evidence="7" type="ORF">AgrTiChry5_158</name>
</gene>
<protein>
    <submittedName>
        <fullName evidence="7">Virulence protein VirB8</fullName>
    </submittedName>
</protein>
<keyword evidence="3 5" id="KW-1133">Transmembrane helix</keyword>
<reference evidence="7" key="1">
    <citation type="journal article" date="2018" name="Plasmid">
        <title>Complete sequence of the tumor-inducing plasmid pTiChry5 from the hypervirulent Agrobacterium tumefaciens strain Chry5.</title>
        <authorList>
            <person name="Shao S."/>
            <person name="Zhang X."/>
            <person name="van Heusden G.P.H."/>
            <person name="Hooykaas P.J."/>
        </authorList>
    </citation>
    <scope>NUCLEOTIDE SEQUENCE</scope>
    <source>
        <strain evidence="7">Chry5</strain>
        <plasmid evidence="7">pTiChry5</plasmid>
    </source>
</reference>
<dbReference type="SUPFAM" id="SSF54427">
    <property type="entry name" value="NTF2-like"/>
    <property type="match status" value="1"/>
</dbReference>
<evidence type="ECO:0000256" key="2">
    <source>
        <dbReference type="ARBA" id="ARBA00022692"/>
    </source>
</evidence>
<dbReference type="AlphaFoldDB" id="A0A2P0QJX2"/>
<dbReference type="Gene3D" id="3.10.450.230">
    <property type="entry name" value="VirB8 protein"/>
    <property type="match status" value="1"/>
</dbReference>
<dbReference type="EMBL" id="KX388536">
    <property type="protein sequence ID" value="ARU12568.1"/>
    <property type="molecule type" value="Genomic_DNA"/>
</dbReference>
<keyword evidence="4 5" id="KW-0472">Membrane</keyword>
<evidence type="ECO:0000256" key="1">
    <source>
        <dbReference type="ARBA" id="ARBA00004162"/>
    </source>
</evidence>
<sequence length="257" mass="28445">MWGDGSLLRQIFSSAIRVDAMTGPEYAMLVARESLAEHYKEVEAFQTARAKSARRLSKLIAAVAAIAILGNVAQAFAIATMVPLSRLVPVYLWIRPDGTVDSEVSVSRLPATQEEAVVNASLWEYVRLRESYDADTAQYAYDLVSNFSAPTVRQDYQQFFNYPNPSSPQVILGKRGRVEVEHIASNDVTPSTQQIRYKRTLVVDGKMPVVSTWTATVRYEKVTSLPGRLRLTNPAGLVVTSYQTSEDTVSNVGHSEP</sequence>
<evidence type="ECO:0000256" key="4">
    <source>
        <dbReference type="ARBA" id="ARBA00023136"/>
    </source>
</evidence>
<dbReference type="Pfam" id="PF04335">
    <property type="entry name" value="VirB8"/>
    <property type="match status" value="1"/>
</dbReference>
<dbReference type="GO" id="GO:0005886">
    <property type="term" value="C:plasma membrane"/>
    <property type="evidence" value="ECO:0007669"/>
    <property type="project" value="UniProtKB-SubCell"/>
</dbReference>
<keyword evidence="7" id="KW-0614">Plasmid</keyword>
<feature type="transmembrane region" description="Helical" evidence="5">
    <location>
        <begin position="59"/>
        <end position="82"/>
    </location>
</feature>
<dbReference type="InterPro" id="IPR032710">
    <property type="entry name" value="NTF2-like_dom_sf"/>
</dbReference>
<evidence type="ECO:0000256" key="3">
    <source>
        <dbReference type="ARBA" id="ARBA00022989"/>
    </source>
</evidence>
<organism evidence="7">
    <name type="scientific">Agrobacterium tumefaciens</name>
    <dbReference type="NCBI Taxonomy" id="358"/>
    <lineage>
        <taxon>Bacteria</taxon>
        <taxon>Pseudomonadati</taxon>
        <taxon>Pseudomonadota</taxon>
        <taxon>Alphaproteobacteria</taxon>
        <taxon>Hyphomicrobiales</taxon>
        <taxon>Rhizobiaceae</taxon>
        <taxon>Rhizobium/Agrobacterium group</taxon>
        <taxon>Agrobacterium</taxon>
        <taxon>Agrobacterium tumefaciens complex</taxon>
    </lineage>
</organism>
<geneLocation type="plasmid" evidence="7">
    <name>pTiChry5</name>
</geneLocation>
<comment type="subcellular location">
    <subcellularLocation>
        <location evidence="1">Cell membrane</location>
        <topology evidence="1">Single-pass membrane protein</topology>
    </subcellularLocation>
</comment>
<proteinExistence type="predicted"/>
<dbReference type="InterPro" id="IPR007430">
    <property type="entry name" value="VirB8"/>
</dbReference>
<keyword evidence="2 5" id="KW-0812">Transmembrane</keyword>
<evidence type="ECO:0000313" key="7">
    <source>
        <dbReference type="EMBL" id="ARU12568.1"/>
    </source>
</evidence>
<feature type="domain" description="Bacterial virulence protein VirB8" evidence="6">
    <location>
        <begin position="43"/>
        <end position="247"/>
    </location>
</feature>
<evidence type="ECO:0000256" key="5">
    <source>
        <dbReference type="SAM" id="Phobius"/>
    </source>
</evidence>
<dbReference type="NCBIfam" id="NF010439">
    <property type="entry name" value="PRK13865.1"/>
    <property type="match status" value="1"/>
</dbReference>
<evidence type="ECO:0000259" key="6">
    <source>
        <dbReference type="Pfam" id="PF04335"/>
    </source>
</evidence>